<proteinExistence type="predicted"/>
<evidence type="ECO:0008006" key="3">
    <source>
        <dbReference type="Google" id="ProtNLM"/>
    </source>
</evidence>
<keyword evidence="2" id="KW-1185">Reference proteome</keyword>
<dbReference type="EMBL" id="JAPZVP010000036">
    <property type="protein sequence ID" value="MDA1363059.1"/>
    <property type="molecule type" value="Genomic_DNA"/>
</dbReference>
<dbReference type="SUPFAM" id="SSF160631">
    <property type="entry name" value="SMI1/KNR4-like"/>
    <property type="match status" value="1"/>
</dbReference>
<comment type="caution">
    <text evidence="1">The sequence shown here is derived from an EMBL/GenBank/DDBJ whole genome shotgun (WGS) entry which is preliminary data.</text>
</comment>
<organism evidence="1 2">
    <name type="scientific">Glycomyces luteolus</name>
    <dbReference type="NCBI Taxonomy" id="2670330"/>
    <lineage>
        <taxon>Bacteria</taxon>
        <taxon>Bacillati</taxon>
        <taxon>Actinomycetota</taxon>
        <taxon>Actinomycetes</taxon>
        <taxon>Glycomycetales</taxon>
        <taxon>Glycomycetaceae</taxon>
        <taxon>Glycomyces</taxon>
    </lineage>
</organism>
<name>A0A9X3SU44_9ACTN</name>
<gene>
    <name evidence="1" type="ORF">O1R50_25830</name>
</gene>
<dbReference type="InterPro" id="IPR037883">
    <property type="entry name" value="Knr4/Smi1-like_sf"/>
</dbReference>
<reference evidence="1" key="1">
    <citation type="submission" date="2022-12" db="EMBL/GenBank/DDBJ databases">
        <title>Gycomyces niveus sp.nov.,a novel actinomycete isolated from soil in Shouguan.</title>
        <authorList>
            <person name="Yang X."/>
        </authorList>
    </citation>
    <scope>NUCLEOTIDE SEQUENCE</scope>
    <source>
        <strain evidence="1">NEAU-A15</strain>
    </source>
</reference>
<protein>
    <recommendedName>
        <fullName evidence="3">SUKH superfamily protein</fullName>
    </recommendedName>
</protein>
<dbReference type="RefSeq" id="WP_270113145.1">
    <property type="nucleotide sequence ID" value="NZ_JAPZVP010000036.1"/>
</dbReference>
<accession>A0A9X3SU44</accession>
<dbReference type="AlphaFoldDB" id="A0A9X3SU44"/>
<evidence type="ECO:0000313" key="2">
    <source>
        <dbReference type="Proteomes" id="UP001146067"/>
    </source>
</evidence>
<sequence>MTEIAELAALARMSPTPTEYDWTALAEALGTMPPPDYVELVNTYGGGTFDNDVIVFTPGSSFYSYDMLRGGLSRIEDVEEQWDDDPDLPRPAQLEGKRLINWGGTPDAEFLYWVAAPGAPSTSWTVAMEQGKDLRWEFFDMGTVDFLHGLLTGEVRSRFVPVLDRPHSYDRY</sequence>
<dbReference type="Proteomes" id="UP001146067">
    <property type="component" value="Unassembled WGS sequence"/>
</dbReference>
<evidence type="ECO:0000313" key="1">
    <source>
        <dbReference type="EMBL" id="MDA1363059.1"/>
    </source>
</evidence>